<dbReference type="PANTHER" id="PTHR30055">
    <property type="entry name" value="HTH-TYPE TRANSCRIPTIONAL REGULATOR RUTR"/>
    <property type="match status" value="1"/>
</dbReference>
<dbReference type="InterPro" id="IPR009057">
    <property type="entry name" value="Homeodomain-like_sf"/>
</dbReference>
<feature type="DNA-binding region" description="H-T-H motif" evidence="4">
    <location>
        <begin position="31"/>
        <end position="50"/>
    </location>
</feature>
<evidence type="ECO:0000256" key="3">
    <source>
        <dbReference type="ARBA" id="ARBA00023163"/>
    </source>
</evidence>
<comment type="caution">
    <text evidence="6">The sequence shown here is derived from an EMBL/GenBank/DDBJ whole genome shotgun (WGS) entry which is preliminary data.</text>
</comment>
<dbReference type="PROSITE" id="PS50977">
    <property type="entry name" value="HTH_TETR_2"/>
    <property type="match status" value="1"/>
</dbReference>
<keyword evidence="7" id="KW-1185">Reference proteome</keyword>
<dbReference type="SUPFAM" id="SSF46689">
    <property type="entry name" value="Homeodomain-like"/>
    <property type="match status" value="1"/>
</dbReference>
<dbReference type="AlphaFoldDB" id="A0A8J3I9D2"/>
<reference evidence="6" key="1">
    <citation type="submission" date="2020-10" db="EMBL/GenBank/DDBJ databases">
        <title>Taxonomic study of unclassified bacteria belonging to the class Ktedonobacteria.</title>
        <authorList>
            <person name="Yabe S."/>
            <person name="Wang C.M."/>
            <person name="Zheng Y."/>
            <person name="Sakai Y."/>
            <person name="Cavaletti L."/>
            <person name="Monciardini P."/>
            <person name="Donadio S."/>
        </authorList>
    </citation>
    <scope>NUCLEOTIDE SEQUENCE</scope>
    <source>
        <strain evidence="6">SOSP1-1</strain>
    </source>
</reference>
<organism evidence="6 7">
    <name type="scientific">Ktedonospora formicarum</name>
    <dbReference type="NCBI Taxonomy" id="2778364"/>
    <lineage>
        <taxon>Bacteria</taxon>
        <taxon>Bacillati</taxon>
        <taxon>Chloroflexota</taxon>
        <taxon>Ktedonobacteria</taxon>
        <taxon>Ktedonobacterales</taxon>
        <taxon>Ktedonobacteraceae</taxon>
        <taxon>Ktedonospora</taxon>
    </lineage>
</organism>
<dbReference type="EMBL" id="BNJF01000003">
    <property type="protein sequence ID" value="GHO47869.1"/>
    <property type="molecule type" value="Genomic_DNA"/>
</dbReference>
<evidence type="ECO:0000259" key="5">
    <source>
        <dbReference type="PROSITE" id="PS50977"/>
    </source>
</evidence>
<keyword evidence="2 4" id="KW-0238">DNA-binding</keyword>
<dbReference type="GO" id="GO:0003700">
    <property type="term" value="F:DNA-binding transcription factor activity"/>
    <property type="evidence" value="ECO:0007669"/>
    <property type="project" value="TreeGrafter"/>
</dbReference>
<evidence type="ECO:0000313" key="7">
    <source>
        <dbReference type="Proteomes" id="UP000612362"/>
    </source>
</evidence>
<feature type="domain" description="HTH tetR-type" evidence="5">
    <location>
        <begin position="8"/>
        <end position="68"/>
    </location>
</feature>
<gene>
    <name evidence="6" type="ORF">KSX_60320</name>
</gene>
<evidence type="ECO:0000313" key="6">
    <source>
        <dbReference type="EMBL" id="GHO47869.1"/>
    </source>
</evidence>
<keyword evidence="3" id="KW-0804">Transcription</keyword>
<protein>
    <submittedName>
        <fullName evidence="6">TetR family transcriptional regulator</fullName>
    </submittedName>
</protein>
<dbReference type="GO" id="GO:0000976">
    <property type="term" value="F:transcription cis-regulatory region binding"/>
    <property type="evidence" value="ECO:0007669"/>
    <property type="project" value="TreeGrafter"/>
</dbReference>
<dbReference type="RefSeq" id="WP_220197099.1">
    <property type="nucleotide sequence ID" value="NZ_BNJF01000003.1"/>
</dbReference>
<dbReference type="Gene3D" id="1.10.357.10">
    <property type="entry name" value="Tetracycline Repressor, domain 2"/>
    <property type="match status" value="1"/>
</dbReference>
<dbReference type="InterPro" id="IPR050109">
    <property type="entry name" value="HTH-type_TetR-like_transc_reg"/>
</dbReference>
<name>A0A8J3I9D2_9CHLR</name>
<accession>A0A8J3I9D2</accession>
<dbReference type="PRINTS" id="PR00455">
    <property type="entry name" value="HTHTETR"/>
</dbReference>
<sequence>MAVLEEREARAHRILDAAAELILRWGFQKTTLDDISRLAGVAKSTMYLHWKTREELFKALLRRERVGLAEDIERGIASDPLGVTLGGILRHCALATLKRPLMKAILLRDMDVLGKLAHREQHTPMNVSRLLGFKHYIAFLREHGLARTDMSLEEQVVVFSSIFMGFFITTPLLPDEFAPADEKMAALMAETAHRTLEPAEPISPDKLQTVSEAFTLFLSQAIEAVREQFQKSL</sequence>
<dbReference type="Pfam" id="PF00440">
    <property type="entry name" value="TetR_N"/>
    <property type="match status" value="1"/>
</dbReference>
<proteinExistence type="predicted"/>
<dbReference type="InterPro" id="IPR001647">
    <property type="entry name" value="HTH_TetR"/>
</dbReference>
<keyword evidence="1" id="KW-0805">Transcription regulation</keyword>
<dbReference type="PANTHER" id="PTHR30055:SF234">
    <property type="entry name" value="HTH-TYPE TRANSCRIPTIONAL REGULATOR BETI"/>
    <property type="match status" value="1"/>
</dbReference>
<evidence type="ECO:0000256" key="2">
    <source>
        <dbReference type="ARBA" id="ARBA00023125"/>
    </source>
</evidence>
<evidence type="ECO:0000256" key="4">
    <source>
        <dbReference type="PROSITE-ProRule" id="PRU00335"/>
    </source>
</evidence>
<evidence type="ECO:0000256" key="1">
    <source>
        <dbReference type="ARBA" id="ARBA00023015"/>
    </source>
</evidence>
<dbReference type="Proteomes" id="UP000612362">
    <property type="component" value="Unassembled WGS sequence"/>
</dbReference>